<dbReference type="InterPro" id="IPR036291">
    <property type="entry name" value="NAD(P)-bd_dom_sf"/>
</dbReference>
<feature type="domain" description="NmrA-like" evidence="1">
    <location>
        <begin position="2"/>
        <end position="230"/>
    </location>
</feature>
<evidence type="ECO:0000259" key="1">
    <source>
        <dbReference type="Pfam" id="PF05368"/>
    </source>
</evidence>
<organism evidence="2 3">
    <name type="scientific">Pseudohoeflea suaedae</name>
    <dbReference type="NCBI Taxonomy" id="877384"/>
    <lineage>
        <taxon>Bacteria</taxon>
        <taxon>Pseudomonadati</taxon>
        <taxon>Pseudomonadota</taxon>
        <taxon>Alphaproteobacteria</taxon>
        <taxon>Hyphomicrobiales</taxon>
        <taxon>Rhizobiaceae</taxon>
        <taxon>Pseudohoeflea</taxon>
    </lineage>
</organism>
<dbReference type="PANTHER" id="PTHR47129">
    <property type="entry name" value="QUINONE OXIDOREDUCTASE 2"/>
    <property type="match status" value="1"/>
</dbReference>
<dbReference type="PANTHER" id="PTHR47129:SF1">
    <property type="entry name" value="NMRA-LIKE DOMAIN-CONTAINING PROTEIN"/>
    <property type="match status" value="1"/>
</dbReference>
<protein>
    <submittedName>
        <fullName evidence="2">SDR family NAD(P)-dependent oxidoreductase</fullName>
    </submittedName>
</protein>
<dbReference type="AlphaFoldDB" id="A0A4R5PJB8"/>
<keyword evidence="3" id="KW-1185">Reference proteome</keyword>
<dbReference type="Pfam" id="PF05368">
    <property type="entry name" value="NmrA"/>
    <property type="match status" value="1"/>
</dbReference>
<dbReference type="Proteomes" id="UP000295131">
    <property type="component" value="Unassembled WGS sequence"/>
</dbReference>
<dbReference type="SUPFAM" id="SSF51735">
    <property type="entry name" value="NAD(P)-binding Rossmann-fold domains"/>
    <property type="match status" value="1"/>
</dbReference>
<dbReference type="InterPro" id="IPR008030">
    <property type="entry name" value="NmrA-like"/>
</dbReference>
<evidence type="ECO:0000313" key="3">
    <source>
        <dbReference type="Proteomes" id="UP000295131"/>
    </source>
</evidence>
<gene>
    <name evidence="2" type="ORF">E2A64_10000</name>
</gene>
<dbReference type="OrthoDB" id="7771794at2"/>
<dbReference type="Gene3D" id="3.90.25.10">
    <property type="entry name" value="UDP-galactose 4-epimerase, domain 1"/>
    <property type="match status" value="1"/>
</dbReference>
<dbReference type="Gene3D" id="3.40.50.720">
    <property type="entry name" value="NAD(P)-binding Rossmann-like Domain"/>
    <property type="match status" value="1"/>
</dbReference>
<dbReference type="RefSeq" id="WP_133284366.1">
    <property type="nucleotide sequence ID" value="NZ_SMSI01000002.1"/>
</dbReference>
<proteinExistence type="predicted"/>
<sequence>MSKILVTGASGHLGGLVIKHLLETEKVSPSDLVAGSRDTAKLRELADKGIKTRPVDFDDEDGLAEAFAGIDRLLIISTDTLDTPGKRVAQHSAAARAAGKAGVGRIAYTSIPKPETSAISFAWEHRDSERAIAKTGAATTFFRNGWYMENLFMSLPQAIATGTWHTSADTGGISYIAREDVARAIAASLAGEQSGNAVYTLTGSRPISTAEAAELASNATGKPVAVDILTDGDFSAALAQAGLPGFLIELVVSADKATRNGDLGDVTEDFARLTGRQPARIEDFFEANAAALAG</sequence>
<comment type="caution">
    <text evidence="2">The sequence shown here is derived from an EMBL/GenBank/DDBJ whole genome shotgun (WGS) entry which is preliminary data.</text>
</comment>
<evidence type="ECO:0000313" key="2">
    <source>
        <dbReference type="EMBL" id="TDH35665.1"/>
    </source>
</evidence>
<dbReference type="EMBL" id="SMSI01000002">
    <property type="protein sequence ID" value="TDH35665.1"/>
    <property type="molecule type" value="Genomic_DNA"/>
</dbReference>
<accession>A0A4R5PJB8</accession>
<dbReference type="InterPro" id="IPR052718">
    <property type="entry name" value="NmrA-type_oxidoreductase"/>
</dbReference>
<name>A0A4R5PJB8_9HYPH</name>
<reference evidence="2 3" key="1">
    <citation type="journal article" date="2013" name="Int. J. Syst. Evol. Microbiol.">
        <title>Hoeflea suaedae sp. nov., an endophytic bacterium isolated from the root of the halophyte Suaeda maritima.</title>
        <authorList>
            <person name="Chung E.J."/>
            <person name="Park J.A."/>
            <person name="Pramanik P."/>
            <person name="Bibi F."/>
            <person name="Jeon C.O."/>
            <person name="Chung Y.R."/>
        </authorList>
    </citation>
    <scope>NUCLEOTIDE SEQUENCE [LARGE SCALE GENOMIC DNA]</scope>
    <source>
        <strain evidence="2 3">YC6898</strain>
    </source>
</reference>